<proteinExistence type="predicted"/>
<feature type="repeat" description="ANK" evidence="3">
    <location>
        <begin position="284"/>
        <end position="316"/>
    </location>
</feature>
<feature type="repeat" description="ANK" evidence="3">
    <location>
        <begin position="655"/>
        <end position="687"/>
    </location>
</feature>
<gene>
    <name evidence="4" type="ORF">MGAL_10B035562</name>
</gene>
<feature type="repeat" description="ANK" evidence="3">
    <location>
        <begin position="589"/>
        <end position="621"/>
    </location>
</feature>
<dbReference type="OrthoDB" id="6718656at2759"/>
<reference evidence="4" key="1">
    <citation type="submission" date="2018-11" db="EMBL/GenBank/DDBJ databases">
        <authorList>
            <person name="Alioto T."/>
            <person name="Alioto T."/>
        </authorList>
    </citation>
    <scope>NUCLEOTIDE SEQUENCE</scope>
</reference>
<dbReference type="GO" id="GO:0031436">
    <property type="term" value="C:BRCA1-BARD1 complex"/>
    <property type="evidence" value="ECO:0007669"/>
    <property type="project" value="TreeGrafter"/>
</dbReference>
<keyword evidence="5" id="KW-1185">Reference proteome</keyword>
<dbReference type="Pfam" id="PF12796">
    <property type="entry name" value="Ank_2"/>
    <property type="match status" value="5"/>
</dbReference>
<dbReference type="SUPFAM" id="SSF48403">
    <property type="entry name" value="Ankyrin repeat"/>
    <property type="match status" value="2"/>
</dbReference>
<dbReference type="PROSITE" id="PS50088">
    <property type="entry name" value="ANK_REPEAT"/>
    <property type="match status" value="11"/>
</dbReference>
<feature type="repeat" description="ANK" evidence="3">
    <location>
        <begin position="556"/>
        <end position="588"/>
    </location>
</feature>
<feature type="repeat" description="ANK" evidence="3">
    <location>
        <begin position="251"/>
        <end position="283"/>
    </location>
</feature>
<dbReference type="EMBL" id="UYJE01010060">
    <property type="protein sequence ID" value="VDI79337.1"/>
    <property type="molecule type" value="Genomic_DNA"/>
</dbReference>
<dbReference type="InterPro" id="IPR002110">
    <property type="entry name" value="Ankyrin_rpt"/>
</dbReference>
<sequence>MQKNSPGNYRNAKNLKGCVHAIMSTDFTQLQNNGPLPVLAFGLLILFDNFVKKELFKDKWEDTEKVISTLMKECSNNCKPSQNDILSTFNDLEGAYLIENEVSFKAINSIIYDCIVSNVGRHFCGSILELAADSFLIERIKFESLKLEDQFNSILLPQILENKYFKRIVIILQHGKFKDAFSNVQSNDTEYRSKFINYCRISETDLSRFTESADGLSFLHVCAKFGFADIARFILQNNNEHDEIVGKIDNYWKTPLQEACVYGFREIVNVLLEYKSAIHIKDNNTLTPLHLCCKHGHAELVELLIHEGADISLCSAKQGTPIFIAVHNNCLDVIRVLLRNNADVNNGSESGKTPLHDACENNRTDIVNILVDQKKAGVDINKSDKDGRTPLYITCQKGYIDLAKILIFNKHGKAFVNKADVNGLAPIHIAVSEKHFSVTELLLREIAAVDKRSKQGHTPLYFACENGDMDIVKLLLRYRADINGRNEICSRTPLYKAYEHEHYNIVKCLLEQETAIRLSNYKYMFLFTTCLMGDVNAVKDLLQNNKIFFNINCIKYGETVLSIASKKGFPKLVELLLQHNHDINFHSKSGWTALCLACKSGSKNTVEFLLRHKASVHIATKSRMTALFISCLYGHSHLIEPLIRHGANVDEGDHHGWTPLKISCYLGDTEMVKILLKCKAKVDLEDEVRWKGERKTHIKIKRKNHIPHMVIEHKRKVHNYFKIKQTPLCISCAQGDETTINELIDAGADINQGGETDDFASTLEACDKYVESRLRLSQICSKEKFDETEKTYRAPNCML</sequence>
<comment type="caution">
    <text evidence="4">The sequence shown here is derived from an EMBL/GenBank/DDBJ whole genome shotgun (WGS) entry which is preliminary data.</text>
</comment>
<feature type="repeat" description="ANK" evidence="3">
    <location>
        <begin position="622"/>
        <end position="654"/>
    </location>
</feature>
<dbReference type="Gene3D" id="1.25.40.20">
    <property type="entry name" value="Ankyrin repeat-containing domain"/>
    <property type="match status" value="3"/>
</dbReference>
<feature type="repeat" description="ANK" evidence="3">
    <location>
        <begin position="455"/>
        <end position="487"/>
    </location>
</feature>
<dbReference type="Proteomes" id="UP000596742">
    <property type="component" value="Unassembled WGS sequence"/>
</dbReference>
<evidence type="ECO:0000256" key="2">
    <source>
        <dbReference type="ARBA" id="ARBA00023043"/>
    </source>
</evidence>
<feature type="repeat" description="ANK" evidence="3">
    <location>
        <begin position="317"/>
        <end position="349"/>
    </location>
</feature>
<dbReference type="PRINTS" id="PR01415">
    <property type="entry name" value="ANKYRIN"/>
</dbReference>
<keyword evidence="2 3" id="KW-0040">ANK repeat</keyword>
<evidence type="ECO:0000313" key="5">
    <source>
        <dbReference type="Proteomes" id="UP000596742"/>
    </source>
</evidence>
<organism evidence="4 5">
    <name type="scientific">Mytilus galloprovincialis</name>
    <name type="common">Mediterranean mussel</name>
    <dbReference type="NCBI Taxonomy" id="29158"/>
    <lineage>
        <taxon>Eukaryota</taxon>
        <taxon>Metazoa</taxon>
        <taxon>Spiralia</taxon>
        <taxon>Lophotrochozoa</taxon>
        <taxon>Mollusca</taxon>
        <taxon>Bivalvia</taxon>
        <taxon>Autobranchia</taxon>
        <taxon>Pteriomorphia</taxon>
        <taxon>Mytilida</taxon>
        <taxon>Mytiloidea</taxon>
        <taxon>Mytilidae</taxon>
        <taxon>Mytilinae</taxon>
        <taxon>Mytilus</taxon>
    </lineage>
</organism>
<dbReference type="InterPro" id="IPR036770">
    <property type="entry name" value="Ankyrin_rpt-contain_sf"/>
</dbReference>
<dbReference type="AlphaFoldDB" id="A0A8B6HH89"/>
<feature type="repeat" description="ANK" evidence="3">
    <location>
        <begin position="723"/>
        <end position="755"/>
    </location>
</feature>
<keyword evidence="4" id="KW-0378">Hydrolase</keyword>
<keyword evidence="1" id="KW-0677">Repeat</keyword>
<name>A0A8B6HH89_MYTGA</name>
<evidence type="ECO:0000256" key="1">
    <source>
        <dbReference type="ARBA" id="ARBA00022737"/>
    </source>
</evidence>
<feature type="repeat" description="ANK" evidence="3">
    <location>
        <begin position="422"/>
        <end position="454"/>
    </location>
</feature>
<evidence type="ECO:0000256" key="3">
    <source>
        <dbReference type="PROSITE-ProRule" id="PRU00023"/>
    </source>
</evidence>
<accession>A0A8B6HH89</accession>
<dbReference type="EC" id="3.1.4.46" evidence="4"/>
<dbReference type="SMART" id="SM00248">
    <property type="entry name" value="ANK"/>
    <property type="match status" value="15"/>
</dbReference>
<feature type="repeat" description="ANK" evidence="3">
    <location>
        <begin position="350"/>
        <end position="372"/>
    </location>
</feature>
<dbReference type="GO" id="GO:0085020">
    <property type="term" value="P:protein K6-linked ubiquitination"/>
    <property type="evidence" value="ECO:0007669"/>
    <property type="project" value="TreeGrafter"/>
</dbReference>
<evidence type="ECO:0000313" key="4">
    <source>
        <dbReference type="EMBL" id="VDI79337.1"/>
    </source>
</evidence>
<dbReference type="GO" id="GO:0004842">
    <property type="term" value="F:ubiquitin-protein transferase activity"/>
    <property type="evidence" value="ECO:0007669"/>
    <property type="project" value="TreeGrafter"/>
</dbReference>
<dbReference type="PANTHER" id="PTHR24171:SF8">
    <property type="entry name" value="BRCA1-ASSOCIATED RING DOMAIN PROTEIN 1"/>
    <property type="match status" value="1"/>
</dbReference>
<dbReference type="Pfam" id="PF00023">
    <property type="entry name" value="Ank"/>
    <property type="match status" value="1"/>
</dbReference>
<dbReference type="GO" id="GO:0070531">
    <property type="term" value="C:BRCA1-A complex"/>
    <property type="evidence" value="ECO:0007669"/>
    <property type="project" value="TreeGrafter"/>
</dbReference>
<dbReference type="GO" id="GO:0008889">
    <property type="term" value="F:glycerophosphodiester phosphodiesterase activity"/>
    <property type="evidence" value="ECO:0007669"/>
    <property type="project" value="UniProtKB-EC"/>
</dbReference>
<dbReference type="PANTHER" id="PTHR24171">
    <property type="entry name" value="ANKYRIN REPEAT DOMAIN-CONTAINING PROTEIN 39-RELATED"/>
    <property type="match status" value="1"/>
</dbReference>
<dbReference type="PROSITE" id="PS50297">
    <property type="entry name" value="ANK_REP_REGION"/>
    <property type="match status" value="7"/>
</dbReference>
<protein>
    <submittedName>
        <fullName evidence="4">Glycerophosphodiester phosphodiesterase</fullName>
        <ecNumber evidence="4">3.1.4.46</ecNumber>
    </submittedName>
</protein>